<dbReference type="InterPro" id="IPR001909">
    <property type="entry name" value="KRAB"/>
</dbReference>
<evidence type="ECO:0000313" key="16">
    <source>
        <dbReference type="Proteomes" id="UP000694381"/>
    </source>
</evidence>
<keyword evidence="16" id="KW-1185">Reference proteome</keyword>
<dbReference type="Proteomes" id="UP000694381">
    <property type="component" value="Unassembled WGS sequence"/>
</dbReference>
<dbReference type="GO" id="GO:0003677">
    <property type="term" value="F:DNA binding"/>
    <property type="evidence" value="ECO:0007669"/>
    <property type="project" value="UniProtKB-KW"/>
</dbReference>
<evidence type="ECO:0000256" key="8">
    <source>
        <dbReference type="ARBA" id="ARBA00023125"/>
    </source>
</evidence>
<feature type="domain" description="C2H2-type" evidence="13">
    <location>
        <begin position="571"/>
        <end position="596"/>
    </location>
</feature>
<dbReference type="CDD" id="cd07765">
    <property type="entry name" value="KRAB_A-box"/>
    <property type="match status" value="1"/>
</dbReference>
<feature type="domain" description="C2H2-type" evidence="13">
    <location>
        <begin position="487"/>
        <end position="514"/>
    </location>
</feature>
<evidence type="ECO:0000256" key="11">
    <source>
        <dbReference type="PROSITE-ProRule" id="PRU00042"/>
    </source>
</evidence>
<evidence type="ECO:0000256" key="3">
    <source>
        <dbReference type="ARBA" id="ARBA00022723"/>
    </source>
</evidence>
<dbReference type="Ensembl" id="ENSNGAT00000027163.1">
    <property type="protein sequence ID" value="ENSNGAP00000021483.1"/>
    <property type="gene ID" value="ENSNGAG00000020651.1"/>
</dbReference>
<evidence type="ECO:0000256" key="10">
    <source>
        <dbReference type="ARBA" id="ARBA00023242"/>
    </source>
</evidence>
<accession>A0A8C6RN06</accession>
<reference evidence="15" key="2">
    <citation type="submission" date="2025-09" db="UniProtKB">
        <authorList>
            <consortium name="Ensembl"/>
        </authorList>
    </citation>
    <scope>IDENTIFICATION</scope>
</reference>
<evidence type="ECO:0000256" key="4">
    <source>
        <dbReference type="ARBA" id="ARBA00022737"/>
    </source>
</evidence>
<feature type="compositionally biased region" description="Polar residues" evidence="12">
    <location>
        <begin position="174"/>
        <end position="195"/>
    </location>
</feature>
<reference evidence="15" key="1">
    <citation type="submission" date="2025-08" db="UniProtKB">
        <authorList>
            <consortium name="Ensembl"/>
        </authorList>
    </citation>
    <scope>IDENTIFICATION</scope>
</reference>
<dbReference type="FunFam" id="3.30.160.60:FF:001158">
    <property type="entry name" value="zinc finger protein 22"/>
    <property type="match status" value="1"/>
</dbReference>
<feature type="compositionally biased region" description="Polar residues" evidence="12">
    <location>
        <begin position="216"/>
        <end position="226"/>
    </location>
</feature>
<protein>
    <submittedName>
        <fullName evidence="15">Zinc finger protein 157-like</fullName>
    </submittedName>
</protein>
<feature type="region of interest" description="Disordered" evidence="12">
    <location>
        <begin position="110"/>
        <end position="238"/>
    </location>
</feature>
<dbReference type="Pfam" id="PF00096">
    <property type="entry name" value="zf-C2H2"/>
    <property type="match status" value="8"/>
</dbReference>
<dbReference type="SMART" id="SM00349">
    <property type="entry name" value="KRAB"/>
    <property type="match status" value="1"/>
</dbReference>
<dbReference type="GO" id="GO:0031981">
    <property type="term" value="C:nuclear lumen"/>
    <property type="evidence" value="ECO:0007669"/>
    <property type="project" value="UniProtKB-ARBA"/>
</dbReference>
<feature type="domain" description="C2H2-type" evidence="13">
    <location>
        <begin position="431"/>
        <end position="458"/>
    </location>
</feature>
<dbReference type="SMART" id="SM00355">
    <property type="entry name" value="ZnF_C2H2"/>
    <property type="match status" value="10"/>
</dbReference>
<comment type="subcellular location">
    <subcellularLocation>
        <location evidence="1">Nucleus</location>
    </subcellularLocation>
</comment>
<keyword evidence="7" id="KW-0805">Transcription regulation</keyword>
<dbReference type="Gene3D" id="6.10.140.140">
    <property type="match status" value="1"/>
</dbReference>
<dbReference type="FunFam" id="3.30.160.60:FF:000029">
    <property type="entry name" value="GLI family zinc finger 4"/>
    <property type="match status" value="2"/>
</dbReference>
<dbReference type="OMA" id="EETRYEC"/>
<keyword evidence="4" id="KW-0677">Repeat</keyword>
<dbReference type="GO" id="GO:0008270">
    <property type="term" value="F:zinc ion binding"/>
    <property type="evidence" value="ECO:0007669"/>
    <property type="project" value="UniProtKB-KW"/>
</dbReference>
<dbReference type="FunFam" id="3.30.160.60:FF:000446">
    <property type="entry name" value="Zinc finger protein"/>
    <property type="match status" value="1"/>
</dbReference>
<evidence type="ECO:0000313" key="15">
    <source>
        <dbReference type="Ensembl" id="ENSNGAP00000021483.1"/>
    </source>
</evidence>
<dbReference type="InterPro" id="IPR050826">
    <property type="entry name" value="Krueppel_C2H2_ZnFinger"/>
</dbReference>
<keyword evidence="8" id="KW-0238">DNA-binding</keyword>
<dbReference type="Gene3D" id="3.30.160.60">
    <property type="entry name" value="Classic Zinc Finger"/>
    <property type="match status" value="10"/>
</dbReference>
<evidence type="ECO:0000256" key="2">
    <source>
        <dbReference type="ARBA" id="ARBA00006991"/>
    </source>
</evidence>
<evidence type="ECO:0000256" key="7">
    <source>
        <dbReference type="ARBA" id="ARBA00023015"/>
    </source>
</evidence>
<dbReference type="SUPFAM" id="SSF57667">
    <property type="entry name" value="beta-beta-alpha zinc fingers"/>
    <property type="match status" value="6"/>
</dbReference>
<dbReference type="AlphaFoldDB" id="A0A8C6RN06"/>
<dbReference type="FunFam" id="3.30.160.60:FF:001745">
    <property type="entry name" value="Zinc finger protein 658"/>
    <property type="match status" value="1"/>
</dbReference>
<evidence type="ECO:0000259" key="14">
    <source>
        <dbReference type="PROSITE" id="PS50805"/>
    </source>
</evidence>
<evidence type="ECO:0000256" key="6">
    <source>
        <dbReference type="ARBA" id="ARBA00022833"/>
    </source>
</evidence>
<evidence type="ECO:0000259" key="13">
    <source>
        <dbReference type="PROSITE" id="PS50157"/>
    </source>
</evidence>
<feature type="domain" description="C2H2-type" evidence="13">
    <location>
        <begin position="515"/>
        <end position="542"/>
    </location>
</feature>
<feature type="domain" description="C2H2-type" evidence="13">
    <location>
        <begin position="403"/>
        <end position="430"/>
    </location>
</feature>
<dbReference type="InterPro" id="IPR036236">
    <property type="entry name" value="Znf_C2H2_sf"/>
</dbReference>
<dbReference type="FunFam" id="3.30.160.60:FF:000739">
    <property type="entry name" value="Zgc:171418 protein"/>
    <property type="match status" value="1"/>
</dbReference>
<keyword evidence="9" id="KW-0804">Transcription</keyword>
<dbReference type="FunFam" id="3.30.160.60:FF:000016">
    <property type="entry name" value="zinc finger protein 37 homolog"/>
    <property type="match status" value="1"/>
</dbReference>
<evidence type="ECO:0000256" key="12">
    <source>
        <dbReference type="SAM" id="MobiDB-lite"/>
    </source>
</evidence>
<keyword evidence="3" id="KW-0479">Metal-binding</keyword>
<evidence type="ECO:0000256" key="9">
    <source>
        <dbReference type="ARBA" id="ARBA00023163"/>
    </source>
</evidence>
<feature type="domain" description="C2H2-type" evidence="13">
    <location>
        <begin position="347"/>
        <end position="374"/>
    </location>
</feature>
<dbReference type="PROSITE" id="PS50805">
    <property type="entry name" value="KRAB"/>
    <property type="match status" value="1"/>
</dbReference>
<dbReference type="PROSITE" id="PS50157">
    <property type="entry name" value="ZINC_FINGER_C2H2_2"/>
    <property type="match status" value="10"/>
</dbReference>
<feature type="domain" description="KRAB" evidence="14">
    <location>
        <begin position="23"/>
        <end position="92"/>
    </location>
</feature>
<dbReference type="PANTHER" id="PTHR24377">
    <property type="entry name" value="IP01015P-RELATED"/>
    <property type="match status" value="1"/>
</dbReference>
<dbReference type="FunFam" id="3.30.160.60:FF:000295">
    <property type="entry name" value="zinc finger protein 19"/>
    <property type="match status" value="1"/>
</dbReference>
<evidence type="ECO:0000256" key="1">
    <source>
        <dbReference type="ARBA" id="ARBA00004123"/>
    </source>
</evidence>
<dbReference type="GeneTree" id="ENSGT00950000182890"/>
<dbReference type="Pfam" id="PF01352">
    <property type="entry name" value="KRAB"/>
    <property type="match status" value="1"/>
</dbReference>
<feature type="domain" description="C2H2-type" evidence="13">
    <location>
        <begin position="319"/>
        <end position="346"/>
    </location>
</feature>
<dbReference type="InterPro" id="IPR013087">
    <property type="entry name" value="Znf_C2H2_type"/>
</dbReference>
<keyword evidence="5 11" id="KW-0863">Zinc-finger</keyword>
<feature type="domain" description="C2H2-type" evidence="13">
    <location>
        <begin position="459"/>
        <end position="486"/>
    </location>
</feature>
<keyword evidence="10" id="KW-0539">Nucleus</keyword>
<evidence type="ECO:0000256" key="5">
    <source>
        <dbReference type="ARBA" id="ARBA00022771"/>
    </source>
</evidence>
<dbReference type="GO" id="GO:0006355">
    <property type="term" value="P:regulation of DNA-templated transcription"/>
    <property type="evidence" value="ECO:0007669"/>
    <property type="project" value="InterPro"/>
</dbReference>
<dbReference type="FunFam" id="3.30.160.60:FF:001498">
    <property type="entry name" value="Zinc finger protein 404"/>
    <property type="match status" value="1"/>
</dbReference>
<dbReference type="InterPro" id="IPR036051">
    <property type="entry name" value="KRAB_dom_sf"/>
</dbReference>
<dbReference type="FunFam" id="3.30.160.60:FF:002343">
    <property type="entry name" value="Zinc finger protein 33A"/>
    <property type="match status" value="1"/>
</dbReference>
<feature type="compositionally biased region" description="Polar residues" evidence="12">
    <location>
        <begin position="110"/>
        <end position="123"/>
    </location>
</feature>
<feature type="domain" description="C2H2-type" evidence="13">
    <location>
        <begin position="375"/>
        <end position="402"/>
    </location>
</feature>
<gene>
    <name evidence="15" type="primary">LOC103743725</name>
</gene>
<dbReference type="SUPFAM" id="SSF109640">
    <property type="entry name" value="KRAB domain (Kruppel-associated box)"/>
    <property type="match status" value="1"/>
</dbReference>
<proteinExistence type="inferred from homology"/>
<dbReference type="PROSITE" id="PS00028">
    <property type="entry name" value="ZINC_FINGER_C2H2_1"/>
    <property type="match status" value="9"/>
</dbReference>
<comment type="similarity">
    <text evidence="2">Belongs to the krueppel C2H2-type zinc-finger protein family.</text>
</comment>
<name>A0A8C6RN06_NANGA</name>
<feature type="domain" description="C2H2-type" evidence="13">
    <location>
        <begin position="543"/>
        <end position="570"/>
    </location>
</feature>
<organism evidence="15 16">
    <name type="scientific">Nannospalax galili</name>
    <name type="common">Northern Israeli blind subterranean mole rat</name>
    <name type="synonym">Spalax galili</name>
    <dbReference type="NCBI Taxonomy" id="1026970"/>
    <lineage>
        <taxon>Eukaryota</taxon>
        <taxon>Metazoa</taxon>
        <taxon>Chordata</taxon>
        <taxon>Craniata</taxon>
        <taxon>Vertebrata</taxon>
        <taxon>Euteleostomi</taxon>
        <taxon>Mammalia</taxon>
        <taxon>Eutheria</taxon>
        <taxon>Euarchontoglires</taxon>
        <taxon>Glires</taxon>
        <taxon>Rodentia</taxon>
        <taxon>Myomorpha</taxon>
        <taxon>Muroidea</taxon>
        <taxon>Spalacidae</taxon>
        <taxon>Spalacinae</taxon>
        <taxon>Nannospalax</taxon>
    </lineage>
</organism>
<sequence length="596" mass="66743">MNSCRKAQRPGAAERHGSCERWVSFDDVTVDFTQDEWQELDPAQRCLYQDVMLEIYSHLLSVGCPRPQIIFNMAKVKETPVAEATVPHQRCQSGDREIDTPQQMAVNTSFPNDLSGEMTQRESCSIPELQTADPTKKDQQSQIPPLSPGVFLNQKTQSTDSEETGESIPLGPLVSTQEGPQRCCSANSEKPNLETNGDDQRGATRQGDGIVGFQQLFPQGSSNTAHTVPHQGEESYSDAQFGKVLCPKPPLTEHEINCLDNPVEYTGYRKVVTGSSAFSQQQMTSTTEIPFICHTCGKTFLHSSESTSPPGIPTGDTPYECPDCRKSHGSTSNLRVHREIHTSEKPYECHICGKSFSYTSHLKVHIRTHTGEKPYVCSDCGKAFSQKSVLTTHQRIHTGEKPYTCSYCGKMFVYASDLKKHRRFHTGEKPYECPDCGKLFSNKSHLPVHHRIHTNERPYKCCDCGKSFRRKSHLKVHLRIHTGERPYVCSECGKAFSHNSVLSTHQRIHTGEKPYTCSDCGKAMSSKAQLIEHQRVHTGEKPYVCTACGKAFSGRSSLHTHRRTHSSQRPFVCLKCGKGFLRKSRLLSHQQIHSAE</sequence>
<keyword evidence="6" id="KW-0862">Zinc</keyword>